<keyword evidence="8" id="KW-0812">Transmembrane</keyword>
<dbReference type="PhylomeDB" id="A0A0G4ICR2"/>
<evidence type="ECO:0000259" key="9">
    <source>
        <dbReference type="PROSITE" id="PS50109"/>
    </source>
</evidence>
<feature type="region of interest" description="Disordered" evidence="7">
    <location>
        <begin position="504"/>
        <end position="620"/>
    </location>
</feature>
<accession>A0A0G4ICR2</accession>
<evidence type="ECO:0000256" key="2">
    <source>
        <dbReference type="ARBA" id="ARBA00012438"/>
    </source>
</evidence>
<dbReference type="VEuPathDB" id="CryptoDB:Cvel_13223"/>
<feature type="compositionally biased region" description="Basic and acidic residues" evidence="7">
    <location>
        <begin position="605"/>
        <end position="620"/>
    </location>
</feature>
<proteinExistence type="predicted"/>
<feature type="domain" description="Histidine kinase" evidence="9">
    <location>
        <begin position="206"/>
        <end position="492"/>
    </location>
</feature>
<keyword evidence="8" id="KW-0472">Membrane</keyword>
<evidence type="ECO:0000256" key="3">
    <source>
        <dbReference type="ARBA" id="ARBA00022553"/>
    </source>
</evidence>
<feature type="compositionally biased region" description="Basic and acidic residues" evidence="7">
    <location>
        <begin position="525"/>
        <end position="534"/>
    </location>
</feature>
<feature type="modified residue" description="4-aspartylphosphate" evidence="6">
    <location>
        <position position="678"/>
    </location>
</feature>
<feature type="transmembrane region" description="Helical" evidence="8">
    <location>
        <begin position="74"/>
        <end position="91"/>
    </location>
</feature>
<dbReference type="InterPro" id="IPR036890">
    <property type="entry name" value="HATPase_C_sf"/>
</dbReference>
<dbReference type="EMBL" id="CDMZ01005837">
    <property type="protein sequence ID" value="CEM55003.1"/>
    <property type="molecule type" value="Genomic_DNA"/>
</dbReference>
<dbReference type="SUPFAM" id="SSF52172">
    <property type="entry name" value="CheY-like"/>
    <property type="match status" value="1"/>
</dbReference>
<organism evidence="11">
    <name type="scientific">Chromera velia CCMP2878</name>
    <dbReference type="NCBI Taxonomy" id="1169474"/>
    <lineage>
        <taxon>Eukaryota</taxon>
        <taxon>Sar</taxon>
        <taxon>Alveolata</taxon>
        <taxon>Colpodellida</taxon>
        <taxon>Chromeraceae</taxon>
        <taxon>Chromera</taxon>
    </lineage>
</organism>
<keyword evidence="8" id="KW-1133">Transmembrane helix</keyword>
<feature type="domain" description="Response regulatory" evidence="10">
    <location>
        <begin position="627"/>
        <end position="748"/>
    </location>
</feature>
<dbReference type="InterPro" id="IPR003661">
    <property type="entry name" value="HisK_dim/P_dom"/>
</dbReference>
<dbReference type="Pfam" id="PF02518">
    <property type="entry name" value="HATPase_c"/>
    <property type="match status" value="1"/>
</dbReference>
<dbReference type="GO" id="GO:0000155">
    <property type="term" value="F:phosphorelay sensor kinase activity"/>
    <property type="evidence" value="ECO:0007669"/>
    <property type="project" value="InterPro"/>
</dbReference>
<feature type="transmembrane region" description="Helical" evidence="8">
    <location>
        <begin position="23"/>
        <end position="41"/>
    </location>
</feature>
<dbReference type="PANTHER" id="PTHR43047">
    <property type="entry name" value="TWO-COMPONENT HISTIDINE PROTEIN KINASE"/>
    <property type="match status" value="1"/>
</dbReference>
<dbReference type="CDD" id="cd00082">
    <property type="entry name" value="HisKA"/>
    <property type="match status" value="1"/>
</dbReference>
<keyword evidence="4" id="KW-0808">Transferase</keyword>
<dbReference type="Gene3D" id="3.30.565.10">
    <property type="entry name" value="Histidine kinase-like ATPase, C-terminal domain"/>
    <property type="match status" value="1"/>
</dbReference>
<dbReference type="GO" id="GO:0009927">
    <property type="term" value="F:histidine phosphotransfer kinase activity"/>
    <property type="evidence" value="ECO:0007669"/>
    <property type="project" value="TreeGrafter"/>
</dbReference>
<dbReference type="PROSITE" id="PS50110">
    <property type="entry name" value="RESPONSE_REGULATORY"/>
    <property type="match status" value="1"/>
</dbReference>
<comment type="catalytic activity">
    <reaction evidence="1">
        <text>ATP + protein L-histidine = ADP + protein N-phospho-L-histidine.</text>
        <dbReference type="EC" id="2.7.13.3"/>
    </reaction>
</comment>
<keyword evidence="5" id="KW-0418">Kinase</keyword>
<name>A0A0G4ICR2_9ALVE</name>
<evidence type="ECO:0000256" key="8">
    <source>
        <dbReference type="SAM" id="Phobius"/>
    </source>
</evidence>
<dbReference type="Gene3D" id="3.40.50.2300">
    <property type="match status" value="1"/>
</dbReference>
<feature type="transmembrane region" description="Helical" evidence="8">
    <location>
        <begin position="47"/>
        <end position="67"/>
    </location>
</feature>
<feature type="compositionally biased region" description="Low complexity" evidence="7">
    <location>
        <begin position="539"/>
        <end position="557"/>
    </location>
</feature>
<dbReference type="InterPro" id="IPR005467">
    <property type="entry name" value="His_kinase_dom"/>
</dbReference>
<protein>
    <recommendedName>
        <fullName evidence="2">histidine kinase</fullName>
        <ecNumber evidence="2">2.7.13.3</ecNumber>
    </recommendedName>
</protein>
<dbReference type="InterPro" id="IPR001789">
    <property type="entry name" value="Sig_transdc_resp-reg_receiver"/>
</dbReference>
<reference evidence="11" key="1">
    <citation type="submission" date="2014-11" db="EMBL/GenBank/DDBJ databases">
        <authorList>
            <person name="Otto D Thomas"/>
            <person name="Naeem Raeece"/>
        </authorList>
    </citation>
    <scope>NUCLEOTIDE SEQUENCE</scope>
</reference>
<dbReference type="PROSITE" id="PS50109">
    <property type="entry name" value="HIS_KIN"/>
    <property type="match status" value="1"/>
</dbReference>
<evidence type="ECO:0000256" key="7">
    <source>
        <dbReference type="SAM" id="MobiDB-lite"/>
    </source>
</evidence>
<dbReference type="InterPro" id="IPR004358">
    <property type="entry name" value="Sig_transdc_His_kin-like_C"/>
</dbReference>
<keyword evidence="3 6" id="KW-0597">Phosphoprotein</keyword>
<evidence type="ECO:0000256" key="4">
    <source>
        <dbReference type="ARBA" id="ARBA00022679"/>
    </source>
</evidence>
<feature type="compositionally biased region" description="Acidic residues" evidence="7">
    <location>
        <begin position="505"/>
        <end position="515"/>
    </location>
</feature>
<evidence type="ECO:0000313" key="11">
    <source>
        <dbReference type="EMBL" id="CEM55003.1"/>
    </source>
</evidence>
<dbReference type="InterPro" id="IPR011006">
    <property type="entry name" value="CheY-like_superfamily"/>
</dbReference>
<evidence type="ECO:0000256" key="1">
    <source>
        <dbReference type="ARBA" id="ARBA00000085"/>
    </source>
</evidence>
<dbReference type="SMART" id="SM00387">
    <property type="entry name" value="HATPase_c"/>
    <property type="match status" value="1"/>
</dbReference>
<dbReference type="Pfam" id="PF00072">
    <property type="entry name" value="Response_reg"/>
    <property type="match status" value="1"/>
</dbReference>
<dbReference type="Gene3D" id="1.10.287.130">
    <property type="match status" value="1"/>
</dbReference>
<dbReference type="SUPFAM" id="SSF55874">
    <property type="entry name" value="ATPase domain of HSP90 chaperone/DNA topoisomerase II/histidine kinase"/>
    <property type="match status" value="1"/>
</dbReference>
<gene>
    <name evidence="11" type="ORF">Cvel_13223</name>
</gene>
<evidence type="ECO:0000256" key="6">
    <source>
        <dbReference type="PROSITE-ProRule" id="PRU00169"/>
    </source>
</evidence>
<dbReference type="CDD" id="cd17546">
    <property type="entry name" value="REC_hyHK_CKI1_RcsC-like"/>
    <property type="match status" value="1"/>
</dbReference>
<evidence type="ECO:0000256" key="5">
    <source>
        <dbReference type="ARBA" id="ARBA00022777"/>
    </source>
</evidence>
<dbReference type="PRINTS" id="PR00344">
    <property type="entry name" value="BCTRLSENSOR"/>
</dbReference>
<dbReference type="EC" id="2.7.13.3" evidence="2"/>
<evidence type="ECO:0000259" key="10">
    <source>
        <dbReference type="PROSITE" id="PS50110"/>
    </source>
</evidence>
<dbReference type="GO" id="GO:0005886">
    <property type="term" value="C:plasma membrane"/>
    <property type="evidence" value="ECO:0007669"/>
    <property type="project" value="TreeGrafter"/>
</dbReference>
<dbReference type="AlphaFoldDB" id="A0A0G4ICR2"/>
<dbReference type="SMART" id="SM00448">
    <property type="entry name" value="REC"/>
    <property type="match status" value="1"/>
</dbReference>
<sequence>MRQNDDYRSVALRRQMEKIAQPFLYYIFPAAVGGAAVFFTTGVASGVGLTACFVGLGILGFAPTLVLKCPDHMEIVWLICLSTMAWCWHIVTSVLPPDAAAVQAVQVNQGATIFFNVQLGACCSVRPWVLKAYIANCLLSFVSTRIYFVEKYHIEDGHPPTIVVALFVTFIAFCLRALSDEAIDVIVETELKTQKAEVERHSFLAYIMHEVRNPLSAACLLMSEQATVIQEMKATASSPDPLCPTAVNGHLAVLEELSATVQRQIDQMGVICDDVLHIEKLTSGTFEYTFHGQDVASFFEDISAETSLVMKQKSIAFCTEVNLPEGACALRTCADFGRLRQVLANFMSNARKFTPSGERVTFALTVTSLPEPPSYPPGSCPHASHLPDALFTTASSLDDTQSDSDQKAFRWLRLRFSVRDGGVGLDPVEDLPKLFKPYQQIRAGEQQNGGGTGLGLCISRIIVESHCGGKIGAISEGKGTGSEFFFEFDAPVLDQSDEDLKVTADEETGEGDDTSNETSPCVSPCRRDDEEAEKHMKKNSTANSNTSITSRFSASSSPLPPAPLSQSAEDDSEAKDWNKLSFPLPPRTPVRARTLGPEPPIQPKENPESRRQSVPTREGDRIPITADVLLVEDNAMCQMAVNLALTRLGYSVRIAEDGEAAVARFSEAGERYRVVLMDRNMPKLEGPEAIGAILEFFKTKSPNEKAPVFVGLTGQTEGAESFLTSGAARVLTKPATTKRIESALEELKIRRRDSNTPISSRRGSQV</sequence>
<dbReference type="PANTHER" id="PTHR43047:SF66">
    <property type="entry name" value="HISKA"/>
    <property type="match status" value="1"/>
</dbReference>
<dbReference type="InterPro" id="IPR003594">
    <property type="entry name" value="HATPase_dom"/>
</dbReference>